<dbReference type="Proteomes" id="UP001431209">
    <property type="component" value="Unassembled WGS sequence"/>
</dbReference>
<evidence type="ECO:0000313" key="3">
    <source>
        <dbReference type="Proteomes" id="UP001431209"/>
    </source>
</evidence>
<dbReference type="InterPro" id="IPR001680">
    <property type="entry name" value="WD40_rpt"/>
</dbReference>
<dbReference type="SUPFAM" id="SSF50978">
    <property type="entry name" value="WD40 repeat-like"/>
    <property type="match status" value="1"/>
</dbReference>
<gene>
    <name evidence="2" type="ORF">AKO1_001871</name>
</gene>
<dbReference type="AlphaFoldDB" id="A0AAW2Z9Y1"/>
<proteinExistence type="predicted"/>
<dbReference type="InterPro" id="IPR053290">
    <property type="entry name" value="TSET_complex_member"/>
</dbReference>
<dbReference type="EMBL" id="JAOPGA020001211">
    <property type="protein sequence ID" value="KAL0486250.1"/>
    <property type="molecule type" value="Genomic_DNA"/>
</dbReference>
<dbReference type="Gene3D" id="1.25.40.470">
    <property type="match status" value="1"/>
</dbReference>
<protein>
    <submittedName>
        <fullName evidence="2">TSET complex component tstF</fullName>
    </submittedName>
</protein>
<dbReference type="PANTHER" id="PTHR45521:SF2">
    <property type="entry name" value="TRANSDUCIN_WD40 REPEAT-LIKE SUPERFAMILY PROTEIN"/>
    <property type="match status" value="1"/>
</dbReference>
<accession>A0AAW2Z9Y1</accession>
<name>A0AAW2Z9Y1_9EUKA</name>
<keyword evidence="1" id="KW-0853">WD repeat</keyword>
<dbReference type="SMART" id="SM00320">
    <property type="entry name" value="WD40"/>
    <property type="match status" value="2"/>
</dbReference>
<dbReference type="PANTHER" id="PTHR45521">
    <property type="entry name" value="TSET COMPLEX MEMBER TSTF"/>
    <property type="match status" value="1"/>
</dbReference>
<sequence>MFGSSKAKSPRAATVNETGGTLIPTVLLNRFPDIKAHHIDVHPVKSWILFADRKGAVYLYDWEQHDVLWSFSLNGCYENKKEEISLYKVLEKNYNNISLPDWYDETLLRGDKIGDIESVQWYDEDVVHWKLHDKLENTEVGMFDKEFELNRRLSLAPSPRPSPNGLSIKSKRFISAKTPKCIVLQTESRIILLRYDEASSGLFFFDEVKSSSLENKSITSFAFLYSHPIIAIGCSDGVVRLWNYKTKSVVKVITIGTKPVTKMLTISRADPYNSFPSLLAVCADGTLHVQILDKNVPEFTVKNATPISDVIVTNGEIVTLVGNTIITRSLNGSVNKQIALPKLKTLSFEKLSATTSCNSTPNNYILVPNAKTNKITYTSLSSDLLGETQVYAFDIAPTLIYVMQQHPLQPDLLFLGTENGLVALRMNSGRYPASAVSTNKNQQVPQSPPPISVDLSSFTSLPSKLERVTYYTRGCDIMRRTITTRQGKDVYNDATRPITLQKSGHVKLSTSPSGMYLVVHWVDDLEYDIYRTDTWTRVHNNVATNHIEWCSHGEDKFATLKNSILSIYMIKSDEISVICDNLQTPQNIVRIHGGLLLGITLQDGSFVFAQWNSEFNQIGDSLPTPTNVKWNASNGLCLLQFPDAFAIFKSQPQFVMICYVRIKIDTAMWWQGTLFVTTNNHIMCFFPLDKNASVTLASFDVASYSNVSQGNEEDSLDPIPQARPKGVLNFLDVVGEDMMVLDALSNIHKISLSHPAIKFRMLVAAGHIQRALDWLHHISYELHDDLSEFLVSYGYIREACGVGSLEASRRFQMCLESGMIKEGLECLQSWMEQNSSSSEQAYQAYLLLGNAAEMKSADPDLIRGIYWSAASIDPRGYAPLMSFLSKSGKGDLTSVAESLDKLAPSAATDSLWVLYSAITKNQGIRAQYIKNPCLNHEYKVMDQQASNEWKQKLRNKYPDMVPVDIKEPDRMSGMTPTL</sequence>
<dbReference type="InterPro" id="IPR015943">
    <property type="entry name" value="WD40/YVTN_repeat-like_dom_sf"/>
</dbReference>
<comment type="caution">
    <text evidence="2">The sequence shown here is derived from an EMBL/GenBank/DDBJ whole genome shotgun (WGS) entry which is preliminary data.</text>
</comment>
<evidence type="ECO:0000256" key="1">
    <source>
        <dbReference type="PROSITE-ProRule" id="PRU00221"/>
    </source>
</evidence>
<feature type="repeat" description="WD" evidence="1">
    <location>
        <begin position="211"/>
        <end position="252"/>
    </location>
</feature>
<keyword evidence="3" id="KW-1185">Reference proteome</keyword>
<organism evidence="2 3">
    <name type="scientific">Acrasis kona</name>
    <dbReference type="NCBI Taxonomy" id="1008807"/>
    <lineage>
        <taxon>Eukaryota</taxon>
        <taxon>Discoba</taxon>
        <taxon>Heterolobosea</taxon>
        <taxon>Tetramitia</taxon>
        <taxon>Eutetramitia</taxon>
        <taxon>Acrasidae</taxon>
        <taxon>Acrasis</taxon>
    </lineage>
</organism>
<dbReference type="InterPro" id="IPR036322">
    <property type="entry name" value="WD40_repeat_dom_sf"/>
</dbReference>
<reference evidence="2 3" key="1">
    <citation type="submission" date="2024-03" db="EMBL/GenBank/DDBJ databases">
        <title>The Acrasis kona genome and developmental transcriptomes reveal deep origins of eukaryotic multicellular pathways.</title>
        <authorList>
            <person name="Sheikh S."/>
            <person name="Fu C.-J."/>
            <person name="Brown M.W."/>
            <person name="Baldauf S.L."/>
        </authorList>
    </citation>
    <scope>NUCLEOTIDE SEQUENCE [LARGE SCALE GENOMIC DNA]</scope>
    <source>
        <strain evidence="2 3">ATCC MYA-3509</strain>
    </source>
</reference>
<dbReference type="PROSITE" id="PS50082">
    <property type="entry name" value="WD_REPEATS_2"/>
    <property type="match status" value="1"/>
</dbReference>
<evidence type="ECO:0000313" key="2">
    <source>
        <dbReference type="EMBL" id="KAL0486250.1"/>
    </source>
</evidence>
<dbReference type="Gene3D" id="2.130.10.10">
    <property type="entry name" value="YVTN repeat-like/Quinoprotein amine dehydrogenase"/>
    <property type="match status" value="1"/>
</dbReference>